<keyword evidence="1" id="KW-0732">Signal</keyword>
<proteinExistence type="predicted"/>
<feature type="signal peptide" evidence="1">
    <location>
        <begin position="1"/>
        <end position="17"/>
    </location>
</feature>
<evidence type="ECO:0000313" key="2">
    <source>
        <dbReference type="EMBL" id="TKV90323.1"/>
    </source>
</evidence>
<evidence type="ECO:0000313" key="3">
    <source>
        <dbReference type="Proteomes" id="UP000298652"/>
    </source>
</evidence>
<sequence>MIFYSFSWLLAFTKAKADLEVQPKELHVDAHTLFHWGCPCVVSLFARFQVL</sequence>
<feature type="chain" id="PRO_5020349802" evidence="1">
    <location>
        <begin position="18"/>
        <end position="51"/>
    </location>
</feature>
<dbReference type="AlphaFoldDB" id="A0A4U6SRA2"/>
<dbReference type="EMBL" id="CM016560">
    <property type="protein sequence ID" value="TKV90323.1"/>
    <property type="molecule type" value="Genomic_DNA"/>
</dbReference>
<dbReference type="Gramene" id="TKV90323">
    <property type="protein sequence ID" value="TKV90323"/>
    <property type="gene ID" value="SEVIR_9G020750v2"/>
</dbReference>
<gene>
    <name evidence="2" type="ORF">SEVIR_9G020750v2</name>
</gene>
<organism evidence="2 3">
    <name type="scientific">Setaria viridis</name>
    <name type="common">Green bristlegrass</name>
    <name type="synonym">Setaria italica subsp. viridis</name>
    <dbReference type="NCBI Taxonomy" id="4556"/>
    <lineage>
        <taxon>Eukaryota</taxon>
        <taxon>Viridiplantae</taxon>
        <taxon>Streptophyta</taxon>
        <taxon>Embryophyta</taxon>
        <taxon>Tracheophyta</taxon>
        <taxon>Spermatophyta</taxon>
        <taxon>Magnoliopsida</taxon>
        <taxon>Liliopsida</taxon>
        <taxon>Poales</taxon>
        <taxon>Poaceae</taxon>
        <taxon>PACMAD clade</taxon>
        <taxon>Panicoideae</taxon>
        <taxon>Panicodae</taxon>
        <taxon>Paniceae</taxon>
        <taxon>Cenchrinae</taxon>
        <taxon>Setaria</taxon>
    </lineage>
</organism>
<dbReference type="Proteomes" id="UP000298652">
    <property type="component" value="Chromosome 9"/>
</dbReference>
<reference evidence="2" key="1">
    <citation type="submission" date="2019-03" db="EMBL/GenBank/DDBJ databases">
        <title>WGS assembly of Setaria viridis.</title>
        <authorList>
            <person name="Huang P."/>
            <person name="Jenkins J."/>
            <person name="Grimwood J."/>
            <person name="Barry K."/>
            <person name="Healey A."/>
            <person name="Mamidi S."/>
            <person name="Sreedasyam A."/>
            <person name="Shu S."/>
            <person name="Feldman M."/>
            <person name="Wu J."/>
            <person name="Yu Y."/>
            <person name="Chen C."/>
            <person name="Johnson J."/>
            <person name="Rokhsar D."/>
            <person name="Baxter I."/>
            <person name="Schmutz J."/>
            <person name="Brutnell T."/>
            <person name="Kellogg E."/>
        </authorList>
    </citation>
    <scope>NUCLEOTIDE SEQUENCE [LARGE SCALE GENOMIC DNA]</scope>
</reference>
<accession>A0A4U6SRA2</accession>
<name>A0A4U6SRA2_SETVI</name>
<protein>
    <submittedName>
        <fullName evidence="2">Uncharacterized protein</fullName>
    </submittedName>
</protein>
<keyword evidence="3" id="KW-1185">Reference proteome</keyword>
<evidence type="ECO:0000256" key="1">
    <source>
        <dbReference type="SAM" id="SignalP"/>
    </source>
</evidence>